<keyword evidence="1" id="KW-0472">Membrane</keyword>
<feature type="transmembrane region" description="Helical" evidence="1">
    <location>
        <begin position="6"/>
        <end position="27"/>
    </location>
</feature>
<dbReference type="InterPro" id="IPR019675">
    <property type="entry name" value="DUF2550"/>
</dbReference>
<accession>A0A5C4ML07</accession>
<name>A0A5C4ML07_9ACTN</name>
<dbReference type="Pfam" id="PF10739">
    <property type="entry name" value="DUF2550"/>
    <property type="match status" value="1"/>
</dbReference>
<reference evidence="3 4" key="1">
    <citation type="submission" date="2019-05" db="EMBL/GenBank/DDBJ databases">
        <title>Mumia sp. nov., isolated from the intestinal contents of plateau pika (Ochotona curzoniae) in the Qinghai-Tibet plateau of China.</title>
        <authorList>
            <person name="Tian Z."/>
        </authorList>
    </citation>
    <scope>NUCLEOTIDE SEQUENCE [LARGE SCALE GENOMIC DNA]</scope>
    <source>
        <strain evidence="4">527</strain>
        <strain evidence="3">Z527</strain>
    </source>
</reference>
<organism evidence="3 4">
    <name type="scientific">Mumia zhuanghuii</name>
    <dbReference type="NCBI Taxonomy" id="2585211"/>
    <lineage>
        <taxon>Bacteria</taxon>
        <taxon>Bacillati</taxon>
        <taxon>Actinomycetota</taxon>
        <taxon>Actinomycetes</taxon>
        <taxon>Propionibacteriales</taxon>
        <taxon>Nocardioidaceae</taxon>
        <taxon>Mumia</taxon>
    </lineage>
</organism>
<sequence>MPIWLWVLDSLGVLLALAILAVIGLAARRRILARGGSTFDLSVNRKLAEPREEGDPRGWTLGIGRYGDRHLEWFRTFSLSPRPVLRLERGHVEVLGRRTPVGSETYALHAGNTIVQCSIDGETSIQLALSPQALTGLLAWLESSPPGREVNNVI</sequence>
<proteinExistence type="predicted"/>
<evidence type="ECO:0000256" key="1">
    <source>
        <dbReference type="SAM" id="Phobius"/>
    </source>
</evidence>
<protein>
    <submittedName>
        <fullName evidence="3">DUF2550 family protein</fullName>
    </submittedName>
</protein>
<dbReference type="EMBL" id="VDFR01000089">
    <property type="protein sequence ID" value="TNC43049.1"/>
    <property type="molecule type" value="Genomic_DNA"/>
</dbReference>
<dbReference type="AlphaFoldDB" id="A0A5C4ML07"/>
<evidence type="ECO:0000313" key="2">
    <source>
        <dbReference type="EMBL" id="TNC42867.1"/>
    </source>
</evidence>
<dbReference type="OrthoDB" id="4793422at2"/>
<dbReference type="Proteomes" id="UP000306740">
    <property type="component" value="Unassembled WGS sequence"/>
</dbReference>
<dbReference type="RefSeq" id="WP_139087638.1">
    <property type="nucleotide sequence ID" value="NZ_VDFR01000089.1"/>
</dbReference>
<evidence type="ECO:0000313" key="3">
    <source>
        <dbReference type="EMBL" id="TNC43049.1"/>
    </source>
</evidence>
<gene>
    <name evidence="3" type="ORF">FHE65_19485</name>
    <name evidence="2" type="ORF">FHE65_19670</name>
</gene>
<keyword evidence="1" id="KW-0812">Transmembrane</keyword>
<dbReference type="EMBL" id="VDFR01000090">
    <property type="protein sequence ID" value="TNC42867.1"/>
    <property type="molecule type" value="Genomic_DNA"/>
</dbReference>
<comment type="caution">
    <text evidence="3">The sequence shown here is derived from an EMBL/GenBank/DDBJ whole genome shotgun (WGS) entry which is preliminary data.</text>
</comment>
<evidence type="ECO:0000313" key="4">
    <source>
        <dbReference type="Proteomes" id="UP000306740"/>
    </source>
</evidence>
<keyword evidence="1" id="KW-1133">Transmembrane helix</keyword>